<comment type="subcellular location">
    <subcellularLocation>
        <location evidence="1">Membrane</location>
        <topology evidence="1">Multi-pass membrane protein</topology>
    </subcellularLocation>
</comment>
<evidence type="ECO:0000256" key="16">
    <source>
        <dbReference type="ARBA" id="ARBA00049966"/>
    </source>
</evidence>
<dbReference type="RefSeq" id="WP_025402498.1">
    <property type="nucleotide sequence ID" value="NZ_CBCRUA010000003.1"/>
</dbReference>
<reference evidence="19 20" key="1">
    <citation type="submission" date="2018-09" db="EMBL/GenBank/DDBJ databases">
        <title>Optimization and identification of Corynebacterium falsenii FN1-14 from fish paste.</title>
        <authorList>
            <person name="Daroonpunt R."/>
            <person name="Tanasupawat S."/>
        </authorList>
    </citation>
    <scope>NUCLEOTIDE SEQUENCE [LARGE SCALE GENOMIC DNA]</scope>
    <source>
        <strain evidence="19 20">FN1-14</strain>
    </source>
</reference>
<sequence>MSMLRDKIRAYLGRPQTNYYMLLLVSFVLVAFGLVMVQSSSMVVSYAQDSSAFAEFLKQAAIVFVGLIGMWFAMRLRPTTIQMLAPWMLAIAFVLLIAVLFIGVGGEEVGSNSWIRLGPVGVQPSEAAKLALAVWGATVVSKAMRQTHRFNSVLGPFLTVSAAILALVLLQKDLGMMLTVGIVVVAIMFFSGVNSRALLAALAVIAVTGIASIVAQSFRSARISTWLSTLRLNFPDSTTQGSAYQSYQGILSLSDGGLTGAGLGQSRAKWFYLPEAKNDFIFAVIGEELGILGTIGVVVLFALLGWFGIRTAMAQVDPFLRLLAATLTVGIVAQAFYNMGYVVGFFPMTGVQLPLISAGGSSAIITLVSLGLLCNCARHEPAAISSMQHEGRCRFDRIFMLPEPQPYVPGIQRRVERRTTTEHYGEPVTRQQRSAGRSGQDVRRERDRVEQSMQRVGGAPRRGYDGARRQTLPPSGSVKRRVNPSNRSRRR</sequence>
<keyword evidence="3" id="KW-0808">Transferase</keyword>
<feature type="transmembrane region" description="Helical" evidence="18">
    <location>
        <begin position="150"/>
        <end position="168"/>
    </location>
</feature>
<dbReference type="GO" id="GO:0009252">
    <property type="term" value="P:peptidoglycan biosynthetic process"/>
    <property type="evidence" value="ECO:0007669"/>
    <property type="project" value="UniProtKB-KW"/>
</dbReference>
<feature type="compositionally biased region" description="Basic residues" evidence="17">
    <location>
        <begin position="478"/>
        <end position="491"/>
    </location>
</feature>
<evidence type="ECO:0000256" key="6">
    <source>
        <dbReference type="ARBA" id="ARBA00022984"/>
    </source>
</evidence>
<feature type="transmembrane region" description="Helical" evidence="18">
    <location>
        <begin position="197"/>
        <end position="218"/>
    </location>
</feature>
<evidence type="ECO:0000256" key="5">
    <source>
        <dbReference type="ARBA" id="ARBA00022960"/>
    </source>
</evidence>
<keyword evidence="19" id="KW-0132">Cell division</keyword>
<dbReference type="GO" id="GO:0008360">
    <property type="term" value="P:regulation of cell shape"/>
    <property type="evidence" value="ECO:0007669"/>
    <property type="project" value="UniProtKB-KW"/>
</dbReference>
<evidence type="ECO:0000256" key="8">
    <source>
        <dbReference type="ARBA" id="ARBA00023136"/>
    </source>
</evidence>
<evidence type="ECO:0000256" key="14">
    <source>
        <dbReference type="ARBA" id="ARBA00044770"/>
    </source>
</evidence>
<evidence type="ECO:0000256" key="2">
    <source>
        <dbReference type="ARBA" id="ARBA00022676"/>
    </source>
</evidence>
<evidence type="ECO:0000256" key="10">
    <source>
        <dbReference type="ARBA" id="ARBA00033270"/>
    </source>
</evidence>
<evidence type="ECO:0000313" key="20">
    <source>
        <dbReference type="Proteomes" id="UP000285278"/>
    </source>
</evidence>
<evidence type="ECO:0000256" key="15">
    <source>
        <dbReference type="ARBA" id="ARBA00049902"/>
    </source>
</evidence>
<dbReference type="OrthoDB" id="9768187at2"/>
<keyword evidence="19" id="KW-0131">Cell cycle</keyword>
<feature type="transmembrane region" description="Helical" evidence="18">
    <location>
        <begin position="174"/>
        <end position="190"/>
    </location>
</feature>
<feature type="region of interest" description="Disordered" evidence="17">
    <location>
        <begin position="410"/>
        <end position="491"/>
    </location>
</feature>
<feature type="transmembrane region" description="Helical" evidence="18">
    <location>
        <begin position="357"/>
        <end position="377"/>
    </location>
</feature>
<dbReference type="GO" id="GO:0005886">
    <property type="term" value="C:plasma membrane"/>
    <property type="evidence" value="ECO:0007669"/>
    <property type="project" value="TreeGrafter"/>
</dbReference>
<dbReference type="PANTHER" id="PTHR30474">
    <property type="entry name" value="CELL CYCLE PROTEIN"/>
    <property type="match status" value="1"/>
</dbReference>
<accession>A0A418Q7L6</accession>
<proteinExistence type="inferred from homology"/>
<keyword evidence="20" id="KW-1185">Reference proteome</keyword>
<keyword evidence="6" id="KW-0573">Peptidoglycan synthesis</keyword>
<evidence type="ECO:0000313" key="19">
    <source>
        <dbReference type="EMBL" id="RIX35268.1"/>
    </source>
</evidence>
<dbReference type="InterPro" id="IPR001182">
    <property type="entry name" value="FtsW/RodA"/>
</dbReference>
<feature type="compositionally biased region" description="Basic and acidic residues" evidence="17">
    <location>
        <begin position="413"/>
        <end position="425"/>
    </location>
</feature>
<feature type="compositionally biased region" description="Basic and acidic residues" evidence="17">
    <location>
        <begin position="440"/>
        <end position="450"/>
    </location>
</feature>
<comment type="catalytic activity">
    <reaction evidence="15">
        <text>[GlcNAc-(1-&gt;4)-Mur2Ac(oyl-L-Ala-gamma-D-Glu-L-Lys-D-Ala-D-Ala)](n)-di-trans,octa-cis-undecaprenyl diphosphate + beta-D-GlcNAc-(1-&gt;4)-Mur2Ac(oyl-L-Ala-gamma-D-Glu-L-Lys-D-Ala-D-Ala)-di-trans,octa-cis-undecaprenyl diphosphate = [GlcNAc-(1-&gt;4)-Mur2Ac(oyl-L-Ala-gamma-D-Glu-L-Lys-D-Ala-D-Ala)](n+1)-di-trans,octa-cis-undecaprenyl diphosphate + di-trans,octa-cis-undecaprenyl diphosphate + H(+)</text>
        <dbReference type="Rhea" id="RHEA:23708"/>
        <dbReference type="Rhea" id="RHEA-COMP:9602"/>
        <dbReference type="Rhea" id="RHEA-COMP:9603"/>
        <dbReference type="ChEBI" id="CHEBI:15378"/>
        <dbReference type="ChEBI" id="CHEBI:58405"/>
        <dbReference type="ChEBI" id="CHEBI:60033"/>
        <dbReference type="ChEBI" id="CHEBI:78435"/>
        <dbReference type="EC" id="2.4.99.28"/>
    </reaction>
</comment>
<feature type="transmembrane region" description="Helical" evidence="18">
    <location>
        <begin position="319"/>
        <end position="337"/>
    </location>
</feature>
<dbReference type="PANTHER" id="PTHR30474:SF2">
    <property type="entry name" value="PEPTIDOGLYCAN GLYCOSYLTRANSFERASE FTSW-RELATED"/>
    <property type="match status" value="1"/>
</dbReference>
<dbReference type="EMBL" id="QXJK01000004">
    <property type="protein sequence ID" value="RIX35268.1"/>
    <property type="molecule type" value="Genomic_DNA"/>
</dbReference>
<gene>
    <name evidence="19" type="ORF">D3M95_05240</name>
</gene>
<dbReference type="AlphaFoldDB" id="A0A418Q7L6"/>
<keyword evidence="4 18" id="KW-0812">Transmembrane</keyword>
<feature type="transmembrane region" description="Helical" evidence="18">
    <location>
        <begin position="126"/>
        <end position="143"/>
    </location>
</feature>
<evidence type="ECO:0000256" key="1">
    <source>
        <dbReference type="ARBA" id="ARBA00004141"/>
    </source>
</evidence>
<feature type="transmembrane region" description="Helical" evidence="18">
    <location>
        <begin position="280"/>
        <end position="307"/>
    </location>
</feature>
<dbReference type="STRING" id="1451189.CFAL_04395"/>
<feature type="transmembrane region" description="Helical" evidence="18">
    <location>
        <begin position="86"/>
        <end position="106"/>
    </location>
</feature>
<dbReference type="GO" id="GO:0015648">
    <property type="term" value="F:lipid-linked peptidoglycan transporter activity"/>
    <property type="evidence" value="ECO:0007669"/>
    <property type="project" value="TreeGrafter"/>
</dbReference>
<protein>
    <recommendedName>
        <fullName evidence="12">Probable peptidoglycan glycosyltransferase FtsW</fullName>
        <ecNumber evidence="14">2.4.99.28</ecNumber>
    </recommendedName>
    <alternativeName>
        <fullName evidence="13">Cell division protein FtsW</fullName>
    </alternativeName>
    <alternativeName>
        <fullName evidence="10">Cell wall polymerase</fullName>
    </alternativeName>
    <alternativeName>
        <fullName evidence="9">Peptidoglycan polymerase</fullName>
    </alternativeName>
</protein>
<dbReference type="GO" id="GO:0051301">
    <property type="term" value="P:cell division"/>
    <property type="evidence" value="ECO:0007669"/>
    <property type="project" value="UniProtKB-KW"/>
</dbReference>
<name>A0A418Q7L6_9CORY</name>
<evidence type="ECO:0000256" key="11">
    <source>
        <dbReference type="ARBA" id="ARBA00038053"/>
    </source>
</evidence>
<dbReference type="Pfam" id="PF01098">
    <property type="entry name" value="FTSW_RODA_SPOVE"/>
    <property type="match status" value="1"/>
</dbReference>
<evidence type="ECO:0000256" key="13">
    <source>
        <dbReference type="ARBA" id="ARBA00041418"/>
    </source>
</evidence>
<dbReference type="Proteomes" id="UP000285278">
    <property type="component" value="Unassembled WGS sequence"/>
</dbReference>
<comment type="caution">
    <text evidence="19">The sequence shown here is derived from an EMBL/GenBank/DDBJ whole genome shotgun (WGS) entry which is preliminary data.</text>
</comment>
<comment type="function">
    <text evidence="16">Peptidoglycan polymerase that is essential for cell division.</text>
</comment>
<evidence type="ECO:0000256" key="3">
    <source>
        <dbReference type="ARBA" id="ARBA00022679"/>
    </source>
</evidence>
<dbReference type="EC" id="2.4.99.28" evidence="14"/>
<dbReference type="GO" id="GO:0032153">
    <property type="term" value="C:cell division site"/>
    <property type="evidence" value="ECO:0007669"/>
    <property type="project" value="TreeGrafter"/>
</dbReference>
<organism evidence="19 20">
    <name type="scientific">Corynebacterium falsenii</name>
    <dbReference type="NCBI Taxonomy" id="108486"/>
    <lineage>
        <taxon>Bacteria</taxon>
        <taxon>Bacillati</taxon>
        <taxon>Actinomycetota</taxon>
        <taxon>Actinomycetes</taxon>
        <taxon>Mycobacteriales</taxon>
        <taxon>Corynebacteriaceae</taxon>
        <taxon>Corynebacterium</taxon>
    </lineage>
</organism>
<evidence type="ECO:0000256" key="17">
    <source>
        <dbReference type="SAM" id="MobiDB-lite"/>
    </source>
</evidence>
<evidence type="ECO:0000256" key="9">
    <source>
        <dbReference type="ARBA" id="ARBA00032370"/>
    </source>
</evidence>
<feature type="transmembrane region" description="Helical" evidence="18">
    <location>
        <begin position="20"/>
        <end position="44"/>
    </location>
</feature>
<keyword evidence="7 18" id="KW-1133">Transmembrane helix</keyword>
<dbReference type="GO" id="GO:0008955">
    <property type="term" value="F:peptidoglycan glycosyltransferase activity"/>
    <property type="evidence" value="ECO:0007669"/>
    <property type="project" value="UniProtKB-EC"/>
</dbReference>
<evidence type="ECO:0000256" key="4">
    <source>
        <dbReference type="ARBA" id="ARBA00022692"/>
    </source>
</evidence>
<keyword evidence="2" id="KW-0328">Glycosyltransferase</keyword>
<feature type="transmembrane region" description="Helical" evidence="18">
    <location>
        <begin position="56"/>
        <end position="74"/>
    </location>
</feature>
<evidence type="ECO:0000256" key="18">
    <source>
        <dbReference type="SAM" id="Phobius"/>
    </source>
</evidence>
<evidence type="ECO:0000256" key="12">
    <source>
        <dbReference type="ARBA" id="ARBA00041185"/>
    </source>
</evidence>
<keyword evidence="8 18" id="KW-0472">Membrane</keyword>
<evidence type="ECO:0000256" key="7">
    <source>
        <dbReference type="ARBA" id="ARBA00022989"/>
    </source>
</evidence>
<keyword evidence="5" id="KW-0133">Cell shape</keyword>
<comment type="similarity">
    <text evidence="11">Belongs to the SEDS family. FtsW subfamily.</text>
</comment>